<protein>
    <submittedName>
        <fullName evidence="4">Putative nicotinate phosphoribosyltransferase</fullName>
        <ecNumber evidence="4">6.3.4.21</ecNumber>
    </submittedName>
</protein>
<keyword evidence="4" id="KW-0328">Glycosyltransferase</keyword>
<evidence type="ECO:0000313" key="5">
    <source>
        <dbReference type="Proteomes" id="UP000245125"/>
    </source>
</evidence>
<evidence type="ECO:0000259" key="2">
    <source>
        <dbReference type="Pfam" id="PF01729"/>
    </source>
</evidence>
<reference evidence="5" key="1">
    <citation type="submission" date="2018-03" db="EMBL/GenBank/DDBJ databases">
        <authorList>
            <person name="Zecchin S."/>
        </authorList>
    </citation>
    <scope>NUCLEOTIDE SEQUENCE [LARGE SCALE GENOMIC DNA]</scope>
</reference>
<dbReference type="PANTHER" id="PTHR43202:SF1">
    <property type="entry name" value="NICOTINATE PHOSPHORIBOSYLTRANSFERASE"/>
    <property type="match status" value="1"/>
</dbReference>
<evidence type="ECO:0000313" key="4">
    <source>
        <dbReference type="EMBL" id="SPQ00750.1"/>
    </source>
</evidence>
<dbReference type="EMBL" id="OUUY01000077">
    <property type="protein sequence ID" value="SPQ00750.1"/>
    <property type="molecule type" value="Genomic_DNA"/>
</dbReference>
<dbReference type="GO" id="GO:0004516">
    <property type="term" value="F:nicotinate phosphoribosyltransferase activity"/>
    <property type="evidence" value="ECO:0007669"/>
    <property type="project" value="UniProtKB-EC"/>
</dbReference>
<dbReference type="SUPFAM" id="SSF54675">
    <property type="entry name" value="Nicotinate/Quinolinate PRTase N-terminal domain-like"/>
    <property type="match status" value="1"/>
</dbReference>
<dbReference type="OrthoDB" id="9770610at2"/>
<dbReference type="AlphaFoldDB" id="A0A2U3QHA9"/>
<keyword evidence="4" id="KW-0436">Ligase</keyword>
<dbReference type="Pfam" id="PF01729">
    <property type="entry name" value="QRPTase_C"/>
    <property type="match status" value="1"/>
</dbReference>
<feature type="domain" description="Quinolinate phosphoribosyl transferase N-terminal" evidence="3">
    <location>
        <begin position="17"/>
        <end position="111"/>
    </location>
</feature>
<organism evidence="4 5">
    <name type="scientific">Candidatus Sulfobium mesophilum</name>
    <dbReference type="NCBI Taxonomy" id="2016548"/>
    <lineage>
        <taxon>Bacteria</taxon>
        <taxon>Pseudomonadati</taxon>
        <taxon>Nitrospirota</taxon>
        <taxon>Nitrospiria</taxon>
        <taxon>Nitrospirales</taxon>
        <taxon>Nitrospiraceae</taxon>
        <taxon>Candidatus Sulfobium</taxon>
    </lineage>
</organism>
<dbReference type="Pfam" id="PF02749">
    <property type="entry name" value="QRPTase_N"/>
    <property type="match status" value="1"/>
</dbReference>
<proteinExistence type="predicted"/>
<dbReference type="NCBIfam" id="NF006415">
    <property type="entry name" value="PRK08662.1"/>
    <property type="match status" value="1"/>
</dbReference>
<dbReference type="InterPro" id="IPR053190">
    <property type="entry name" value="NAPRTase-like"/>
</dbReference>
<dbReference type="InterPro" id="IPR022412">
    <property type="entry name" value="Quinolinate_PRibosylTrfase_N"/>
</dbReference>
<dbReference type="Proteomes" id="UP000245125">
    <property type="component" value="Unassembled WGS sequence"/>
</dbReference>
<dbReference type="InterPro" id="IPR035809">
    <property type="entry name" value="NAPRTase_arc-type"/>
</dbReference>
<dbReference type="InterPro" id="IPR013785">
    <property type="entry name" value="Aldolase_TIM"/>
</dbReference>
<dbReference type="InterPro" id="IPR036068">
    <property type="entry name" value="Nicotinate_pribotase-like_C"/>
</dbReference>
<keyword evidence="1 4" id="KW-0808">Transferase</keyword>
<dbReference type="Gene3D" id="3.20.20.70">
    <property type="entry name" value="Aldolase class I"/>
    <property type="match status" value="1"/>
</dbReference>
<dbReference type="CDD" id="cd01571">
    <property type="entry name" value="NAPRTase_B"/>
    <property type="match status" value="1"/>
</dbReference>
<dbReference type="GO" id="GO:0004514">
    <property type="term" value="F:nicotinate-nucleotide diphosphorylase (carboxylating) activity"/>
    <property type="evidence" value="ECO:0007669"/>
    <property type="project" value="InterPro"/>
</dbReference>
<accession>A0A2U3QHA9</accession>
<dbReference type="EC" id="6.3.4.21" evidence="4"/>
<dbReference type="GO" id="GO:0009435">
    <property type="term" value="P:NAD+ biosynthetic process"/>
    <property type="evidence" value="ECO:0007669"/>
    <property type="project" value="InterPro"/>
</dbReference>
<evidence type="ECO:0000259" key="3">
    <source>
        <dbReference type="Pfam" id="PF02749"/>
    </source>
</evidence>
<keyword evidence="5" id="KW-1185">Reference proteome</keyword>
<sequence length="386" mass="42572">MFQTAEPKDILEGRITDVYFDRTIKILKARGNRKRVKAEFIAKSLPENWPWGVLAGVEEASYLMKNLPVKVRSMREGTVFYPYEPVMEIEGTYQDFCVYETALLGLLCQASGIATKAARVKKLAGDRPVISFGARRMHPILAPMIERNAFIGGCDGVSVLKSGEIIGEDPVGTMPHALIICFGSTVEAVRAYDEILGPEVKRVALIDTFLDEKFECLNVAEALGEKLYAVRFDTPSSRRGNFFRILEEARWELNLRGFSHVKFYASGGIKEHDIPVLNPVVDGYGIGTSISNAPVIDFAMDIMEVEGTPLAKRGKWSGSKRVLKCRGCGARQIVPHSGSGQVCACGETFEDVLVPLLDSGRLLVESDPPAVIRIRVMEEVKGLALE</sequence>
<dbReference type="PANTHER" id="PTHR43202">
    <property type="entry name" value="NICOTINATE-NUCLEOTIDE PYROPHOSPHORYLASE"/>
    <property type="match status" value="1"/>
</dbReference>
<dbReference type="InterPro" id="IPR002638">
    <property type="entry name" value="Quinolinate_PRibosylTrfase_C"/>
</dbReference>
<dbReference type="SUPFAM" id="SSF51690">
    <property type="entry name" value="Nicotinate/Quinolinate PRTase C-terminal domain-like"/>
    <property type="match status" value="1"/>
</dbReference>
<gene>
    <name evidence="4" type="ORF">NBG4_310023</name>
</gene>
<evidence type="ECO:0000256" key="1">
    <source>
        <dbReference type="ARBA" id="ARBA00022679"/>
    </source>
</evidence>
<dbReference type="InterPro" id="IPR037128">
    <property type="entry name" value="Quinolinate_PRibosylTase_N_sf"/>
</dbReference>
<dbReference type="Gene3D" id="3.90.1170.20">
    <property type="entry name" value="Quinolinate phosphoribosyl transferase, N-terminal domain"/>
    <property type="match status" value="1"/>
</dbReference>
<feature type="domain" description="Quinolinate phosphoribosyl transferase C-terminal" evidence="2">
    <location>
        <begin position="113"/>
        <end position="301"/>
    </location>
</feature>
<name>A0A2U3QHA9_9BACT</name>